<gene>
    <name evidence="1" type="ORF">NCTC10797_02874</name>
</gene>
<dbReference type="Pfam" id="PF12079">
    <property type="entry name" value="DUF3558"/>
    <property type="match status" value="1"/>
</dbReference>
<reference evidence="1 2" key="1">
    <citation type="submission" date="2019-02" db="EMBL/GenBank/DDBJ databases">
        <authorList>
            <consortium name="Pathogen Informatics"/>
        </authorList>
    </citation>
    <scope>NUCLEOTIDE SEQUENCE [LARGE SCALE GENOMIC DNA]</scope>
    <source>
        <strain evidence="1 2">3012STDY6756504</strain>
    </source>
</reference>
<name>A0A4U8W1Q7_9NOCA</name>
<dbReference type="Proteomes" id="UP000290439">
    <property type="component" value="Chromosome"/>
</dbReference>
<accession>A0A4U8W1Q7</accession>
<dbReference type="RefSeq" id="WP_165448888.1">
    <property type="nucleotide sequence ID" value="NZ_JADLQM010000003.1"/>
</dbReference>
<organism evidence="1 2">
    <name type="scientific">Nocardia cyriacigeorgica</name>
    <dbReference type="NCBI Taxonomy" id="135487"/>
    <lineage>
        <taxon>Bacteria</taxon>
        <taxon>Bacillati</taxon>
        <taxon>Actinomycetota</taxon>
        <taxon>Actinomycetes</taxon>
        <taxon>Mycobacteriales</taxon>
        <taxon>Nocardiaceae</taxon>
        <taxon>Nocardia</taxon>
    </lineage>
</organism>
<dbReference type="EMBL" id="LR215973">
    <property type="protein sequence ID" value="VFA99095.1"/>
    <property type="molecule type" value="Genomic_DNA"/>
</dbReference>
<dbReference type="AlphaFoldDB" id="A0A4U8W1Q7"/>
<protein>
    <submittedName>
        <fullName evidence="1">Uncharacterized protein</fullName>
    </submittedName>
</protein>
<proteinExistence type="predicted"/>
<evidence type="ECO:0000313" key="1">
    <source>
        <dbReference type="EMBL" id="VFA99095.1"/>
    </source>
</evidence>
<evidence type="ECO:0000313" key="2">
    <source>
        <dbReference type="Proteomes" id="UP000290439"/>
    </source>
</evidence>
<dbReference type="InterPro" id="IPR024520">
    <property type="entry name" value="DUF3558"/>
</dbReference>
<sequence length="103" mass="10880">MARAGFTPETRERATAEGVGIFTEIGCQFWRETLVDGENLPTSAVSVSSSDLTLDDIRNNPAREVFSSEPIGGRAAVLYRTPANPGACSAAVESTDGVFRVGT</sequence>